<dbReference type="SUPFAM" id="SSF50969">
    <property type="entry name" value="YVTN repeat-like/Quinoprotein amine dehydrogenase"/>
    <property type="match status" value="1"/>
</dbReference>
<name>D0E8K0_UNCHF</name>
<accession>D0E8K0</accession>
<sequence length="215" mass="24088">MAFYKGRAYVGLQNIDSSFSNYGRGLIAAIDTEEHEIIDLDTEKEGLQAIKLNGKNPFGLFIDQGKLWTVLGGSYKKELKEKERSIERIDLKDLSTDVWALGNELAGLPTEEILFPKGDLAYIGSQDESSGKFSLKSFNKRERGPLKEAFTLNGKSFVSSIALKGDSSILLLNRDELRPGIIELGIEQRKQLNFFQTNIAPFSIAFYENDQGLKR</sequence>
<dbReference type="AlphaFoldDB" id="D0E8K0"/>
<dbReference type="InterPro" id="IPR011044">
    <property type="entry name" value="Quino_amine_DH_bsu"/>
</dbReference>
<evidence type="ECO:0000313" key="1">
    <source>
        <dbReference type="EMBL" id="ACU83565.1"/>
    </source>
</evidence>
<reference evidence="1" key="1">
    <citation type="journal article" date="2010" name="Environ. Microbiol.">
        <title>Widespread known and novel phosphonate utilization pathways in marine bacteria revealed by functional screening and metagenomic analyses.</title>
        <authorList>
            <person name="Martinez A."/>
            <person name="Tyson G.W."/>
            <person name="DeLong E.F."/>
        </authorList>
    </citation>
    <scope>NUCLEOTIDE SEQUENCE</scope>
</reference>
<protein>
    <submittedName>
        <fullName evidence="1">Uncharacterized protein</fullName>
    </submittedName>
</protein>
<proteinExistence type="predicted"/>
<organism evidence="1">
    <name type="scientific">Uncultured bacterium HF130_AEPn_1</name>
    <dbReference type="NCBI Taxonomy" id="663362"/>
    <lineage>
        <taxon>Bacteria</taxon>
        <taxon>environmental samples</taxon>
    </lineage>
</organism>
<gene>
    <name evidence="1" type="ORF">ALOHA_HF130_AEPn_1_21</name>
</gene>
<dbReference type="EMBL" id="GQ422594">
    <property type="protein sequence ID" value="ACU83565.1"/>
    <property type="molecule type" value="Genomic_DNA"/>
</dbReference>